<evidence type="ECO:0000256" key="9">
    <source>
        <dbReference type="ARBA" id="ARBA00022833"/>
    </source>
</evidence>
<dbReference type="Proteomes" id="UP000290289">
    <property type="component" value="Chromosome 7"/>
</dbReference>
<dbReference type="Pfam" id="PF21361">
    <property type="entry name" value="Sina_ZnF"/>
    <property type="match status" value="1"/>
</dbReference>
<evidence type="ECO:0000259" key="11">
    <source>
        <dbReference type="PROSITE" id="PS50089"/>
    </source>
</evidence>
<protein>
    <recommendedName>
        <fullName evidence="4">RING-type E3 ubiquitin transferase</fullName>
        <ecNumber evidence="4">2.3.2.27</ecNumber>
    </recommendedName>
</protein>
<evidence type="ECO:0000313" key="13">
    <source>
        <dbReference type="EMBL" id="RXH92871.1"/>
    </source>
</evidence>
<evidence type="ECO:0000256" key="10">
    <source>
        <dbReference type="PROSITE-ProRule" id="PRU00455"/>
    </source>
</evidence>
<feature type="domain" description="SIAH-type" evidence="12">
    <location>
        <begin position="107"/>
        <end position="167"/>
    </location>
</feature>
<dbReference type="PROSITE" id="PS51081">
    <property type="entry name" value="ZF_SIAH"/>
    <property type="match status" value="1"/>
</dbReference>
<gene>
    <name evidence="13" type="ORF">DVH24_011895</name>
</gene>
<dbReference type="UniPathway" id="UPA00143"/>
<evidence type="ECO:0000256" key="2">
    <source>
        <dbReference type="ARBA" id="ARBA00004906"/>
    </source>
</evidence>
<keyword evidence="7 10" id="KW-0863">Zinc-finger</keyword>
<evidence type="ECO:0000256" key="4">
    <source>
        <dbReference type="ARBA" id="ARBA00012483"/>
    </source>
</evidence>
<dbReference type="GO" id="GO:0005737">
    <property type="term" value="C:cytoplasm"/>
    <property type="evidence" value="ECO:0007669"/>
    <property type="project" value="InterPro"/>
</dbReference>
<evidence type="ECO:0000256" key="5">
    <source>
        <dbReference type="ARBA" id="ARBA00022679"/>
    </source>
</evidence>
<evidence type="ECO:0000259" key="12">
    <source>
        <dbReference type="PROSITE" id="PS51081"/>
    </source>
</evidence>
<accession>A0A498JHG9</accession>
<dbReference type="PROSITE" id="PS50089">
    <property type="entry name" value="ZF_RING_2"/>
    <property type="match status" value="1"/>
</dbReference>
<dbReference type="Gene3D" id="3.30.40.10">
    <property type="entry name" value="Zinc/RING finger domain, C3HC4 (zinc finger)"/>
    <property type="match status" value="2"/>
</dbReference>
<dbReference type="EMBL" id="RDQH01000333">
    <property type="protein sequence ID" value="RXH92871.1"/>
    <property type="molecule type" value="Genomic_DNA"/>
</dbReference>
<dbReference type="InterPro" id="IPR049548">
    <property type="entry name" value="Sina-like_RING"/>
</dbReference>
<dbReference type="InterPro" id="IPR008974">
    <property type="entry name" value="TRAF-like"/>
</dbReference>
<dbReference type="GO" id="GO:0061630">
    <property type="term" value="F:ubiquitin protein ligase activity"/>
    <property type="evidence" value="ECO:0007669"/>
    <property type="project" value="UniProtKB-EC"/>
</dbReference>
<dbReference type="InterPro" id="IPR001841">
    <property type="entry name" value="Znf_RING"/>
</dbReference>
<dbReference type="InterPro" id="IPR018121">
    <property type="entry name" value="7-in-absentia-prot_TRAF-dom"/>
</dbReference>
<keyword evidence="5" id="KW-0808">Transferase</keyword>
<dbReference type="SUPFAM" id="SSF57850">
    <property type="entry name" value="RING/U-box"/>
    <property type="match status" value="1"/>
</dbReference>
<reference evidence="13 14" key="1">
    <citation type="submission" date="2018-10" db="EMBL/GenBank/DDBJ databases">
        <title>A high-quality apple genome assembly.</title>
        <authorList>
            <person name="Hu J."/>
        </authorList>
    </citation>
    <scope>NUCLEOTIDE SEQUENCE [LARGE SCALE GENOMIC DNA]</scope>
    <source>
        <strain evidence="14">cv. HFTH1</strain>
        <tissue evidence="13">Young leaf</tissue>
    </source>
</reference>
<dbReference type="CDD" id="cd03829">
    <property type="entry name" value="Sina"/>
    <property type="match status" value="1"/>
</dbReference>
<comment type="pathway">
    <text evidence="2">Protein modification; protein ubiquitination.</text>
</comment>
<dbReference type="FunFam" id="3.30.40.10:FF:000041">
    <property type="entry name" value="E3 ubiquitin-protein ligase SINAT3"/>
    <property type="match status" value="1"/>
</dbReference>
<evidence type="ECO:0000256" key="3">
    <source>
        <dbReference type="ARBA" id="ARBA00009119"/>
    </source>
</evidence>
<dbReference type="EC" id="2.3.2.27" evidence="4"/>
<feature type="domain" description="RING-type" evidence="11">
    <location>
        <begin position="54"/>
        <end position="90"/>
    </location>
</feature>
<evidence type="ECO:0000256" key="7">
    <source>
        <dbReference type="ARBA" id="ARBA00022771"/>
    </source>
</evidence>
<dbReference type="Gene3D" id="2.60.210.10">
    <property type="entry name" value="Apoptosis, Tumor Necrosis Factor Receptor Associated Protein 2, Chain A"/>
    <property type="match status" value="1"/>
</dbReference>
<dbReference type="AlphaFoldDB" id="A0A498JHG9"/>
<evidence type="ECO:0000313" key="14">
    <source>
        <dbReference type="Proteomes" id="UP000290289"/>
    </source>
</evidence>
<dbReference type="PANTHER" id="PTHR10315">
    <property type="entry name" value="E3 UBIQUITIN PROTEIN LIGASE SIAH"/>
    <property type="match status" value="1"/>
</dbReference>
<dbReference type="InterPro" id="IPR013010">
    <property type="entry name" value="Znf_SIAH"/>
</dbReference>
<dbReference type="PANTHER" id="PTHR10315:SF80">
    <property type="entry name" value="E3 UBIQUITIN-PROTEIN LIGASE SINAT3"/>
    <property type="match status" value="1"/>
</dbReference>
<keyword evidence="6" id="KW-0479">Metal-binding</keyword>
<organism evidence="13 14">
    <name type="scientific">Malus domestica</name>
    <name type="common">Apple</name>
    <name type="synonym">Pyrus malus</name>
    <dbReference type="NCBI Taxonomy" id="3750"/>
    <lineage>
        <taxon>Eukaryota</taxon>
        <taxon>Viridiplantae</taxon>
        <taxon>Streptophyta</taxon>
        <taxon>Embryophyta</taxon>
        <taxon>Tracheophyta</taxon>
        <taxon>Spermatophyta</taxon>
        <taxon>Magnoliopsida</taxon>
        <taxon>eudicotyledons</taxon>
        <taxon>Gunneridae</taxon>
        <taxon>Pentapetalae</taxon>
        <taxon>rosids</taxon>
        <taxon>fabids</taxon>
        <taxon>Rosales</taxon>
        <taxon>Rosaceae</taxon>
        <taxon>Amygdaloideae</taxon>
        <taxon>Maleae</taxon>
        <taxon>Malus</taxon>
    </lineage>
</organism>
<dbReference type="CDD" id="cd16571">
    <property type="entry name" value="RING-HC_SIAHs"/>
    <property type="match status" value="1"/>
</dbReference>
<comment type="caution">
    <text evidence="13">The sequence shown here is derived from an EMBL/GenBank/DDBJ whole genome shotgun (WGS) entry which is preliminary data.</text>
</comment>
<evidence type="ECO:0000256" key="1">
    <source>
        <dbReference type="ARBA" id="ARBA00000900"/>
    </source>
</evidence>
<dbReference type="InterPro" id="IPR013083">
    <property type="entry name" value="Znf_RING/FYVE/PHD"/>
</dbReference>
<dbReference type="STRING" id="3750.A0A498JHG9"/>
<evidence type="ECO:0000256" key="8">
    <source>
        <dbReference type="ARBA" id="ARBA00022786"/>
    </source>
</evidence>
<dbReference type="FunFam" id="2.60.210.10:FF:000004">
    <property type="entry name" value="E3 ubiquitin-protein ligase SINAT5-like"/>
    <property type="match status" value="1"/>
</dbReference>
<dbReference type="Pfam" id="PF21362">
    <property type="entry name" value="Sina_RING"/>
    <property type="match status" value="1"/>
</dbReference>
<dbReference type="InterPro" id="IPR052088">
    <property type="entry name" value="E3_ubiquitin-ligase_SINA"/>
</dbReference>
<proteinExistence type="inferred from homology"/>
<dbReference type="GO" id="GO:0016567">
    <property type="term" value="P:protein ubiquitination"/>
    <property type="evidence" value="ECO:0007669"/>
    <property type="project" value="UniProtKB-UniPathway"/>
</dbReference>
<sequence length="559" mass="63286">MESDIIESFASLDLIDDDEIHSRPIHQFVSVPKAHSNTGSNIPGTTSVHELLECPVCTNSMYPPIHQCHNGHTLCSTCKARVHNRCPTCRQELGDIRCLALEKVAESLELPCKYCSLGCPEIFPYYSKLKHEAFCNFRPYNCPYAGSDCSTVGDIPFLVSHLRDDHKVDMHSGCTFNHRYVKSNPREVENATWMLTVFHCFGQYFCLHFEAFQLGMAPVYMAFLRFMGDEAEARNYSYSLEVGGNGRKLIWEGNPRSIRDSHKKVRDSHDGLIIQRNMALFFSGGDRKELKLRVTGRILKEQQNPEVKARLMPPLFNWRDKEGGETDRVKLVKGRKFVKYRVRLQFKLTDKQLVRQLELGVSVYILGSSPWSLSIGALMPRNLGLFPSLSSPFPSKFPANSPNKKTQFRYNIPTFDVYRNPSFSIYLLSCNSRKFRAFAQFGGLTSRRNSLRKKITDGPRVNQNSIPLTPSSEFQFLNSNSVKESKFGNGVVDDSVAETGNAEELNSKRLGDSVFITVRDTEYWGIGSGHIFTVVHDSDGNVKAVSVNEDEILRRSGAE</sequence>
<keyword evidence="14" id="KW-1185">Reference proteome</keyword>
<dbReference type="SUPFAM" id="SSF49599">
    <property type="entry name" value="TRAF domain-like"/>
    <property type="match status" value="1"/>
</dbReference>
<evidence type="ECO:0000256" key="6">
    <source>
        <dbReference type="ARBA" id="ARBA00022723"/>
    </source>
</evidence>
<keyword evidence="8" id="KW-0833">Ubl conjugation pathway</keyword>
<dbReference type="GO" id="GO:0008270">
    <property type="term" value="F:zinc ion binding"/>
    <property type="evidence" value="ECO:0007669"/>
    <property type="project" value="UniProtKB-KW"/>
</dbReference>
<name>A0A498JHG9_MALDO</name>
<dbReference type="GO" id="GO:0006511">
    <property type="term" value="P:ubiquitin-dependent protein catabolic process"/>
    <property type="evidence" value="ECO:0007669"/>
    <property type="project" value="InterPro"/>
</dbReference>
<keyword evidence="9" id="KW-0862">Zinc</keyword>
<comment type="similarity">
    <text evidence="3">Belongs to the SINA (Seven in absentia) family.</text>
</comment>
<dbReference type="Pfam" id="PF03145">
    <property type="entry name" value="Sina_TRAF"/>
    <property type="match status" value="1"/>
</dbReference>
<comment type="catalytic activity">
    <reaction evidence="1">
        <text>S-ubiquitinyl-[E2 ubiquitin-conjugating enzyme]-L-cysteine + [acceptor protein]-L-lysine = [E2 ubiquitin-conjugating enzyme]-L-cysteine + N(6)-ubiquitinyl-[acceptor protein]-L-lysine.</text>
        <dbReference type="EC" id="2.3.2.27"/>
    </reaction>
</comment>